<feature type="signal peptide" evidence="1">
    <location>
        <begin position="1"/>
        <end position="20"/>
    </location>
</feature>
<evidence type="ECO:0008006" key="3">
    <source>
        <dbReference type="Google" id="ProtNLM"/>
    </source>
</evidence>
<name>B3G2J3_PSEAI</name>
<evidence type="ECO:0000256" key="1">
    <source>
        <dbReference type="SAM" id="SignalP"/>
    </source>
</evidence>
<dbReference type="EMBL" id="EU595751">
    <property type="protein sequence ID" value="ACD39255.1"/>
    <property type="molecule type" value="Genomic_DNA"/>
</dbReference>
<accession>B3G2J3</accession>
<dbReference type="AlphaFoldDB" id="B3G2J3"/>
<gene>
    <name evidence="2" type="ORF">PACL_0467</name>
</gene>
<protein>
    <recommendedName>
        <fullName evidence="3">Secreted protein</fullName>
    </recommendedName>
</protein>
<reference evidence="2" key="1">
    <citation type="journal article" date="2008" name="Genomics">
        <title>Large-insert genome analysis technology detects structural variation in Pseudomonas aeruginosa clinical strains from cystic fibrosis patients.</title>
        <authorList>
            <person name="Hayden H.S."/>
            <person name="Gillett W."/>
            <person name="Saenphimmachak C."/>
            <person name="Lim R."/>
            <person name="Zhou Y."/>
            <person name="Jacobs M.A."/>
            <person name="Chang J."/>
            <person name="Rohmer L."/>
            <person name="D'Argenio D.A."/>
            <person name="Palmieri A."/>
            <person name="Levy R."/>
            <person name="Haugen E."/>
            <person name="Wong G.K."/>
            <person name="Brittnacher M.J."/>
            <person name="Burns J.L."/>
            <person name="Miller S.I."/>
            <person name="Olson M.V."/>
            <person name="Kaul R."/>
        </authorList>
    </citation>
    <scope>NUCLEOTIDE SEQUENCE</scope>
    <source>
        <strain evidence="2">PACS171b</strain>
    </source>
</reference>
<feature type="chain" id="PRO_5002787184" description="Secreted protein" evidence="1">
    <location>
        <begin position="21"/>
        <end position="94"/>
    </location>
</feature>
<evidence type="ECO:0000313" key="2">
    <source>
        <dbReference type="EMBL" id="ACD39255.1"/>
    </source>
</evidence>
<organism evidence="2">
    <name type="scientific">Pseudomonas aeruginosa</name>
    <dbReference type="NCBI Taxonomy" id="287"/>
    <lineage>
        <taxon>Bacteria</taxon>
        <taxon>Pseudomonadati</taxon>
        <taxon>Pseudomonadota</taxon>
        <taxon>Gammaproteobacteria</taxon>
        <taxon>Pseudomonadales</taxon>
        <taxon>Pseudomonadaceae</taxon>
        <taxon>Pseudomonas</taxon>
    </lineage>
</organism>
<sequence length="94" mass="10003">MLCAWSLSGLLALQMLCVGASFVVVPAESAHRASSGLDDVEESATLRHDLVGFLHRRSHEPLNERQAGEGGLGGQAGENFGLFLMLEHCGSPTR</sequence>
<keyword evidence="1" id="KW-0732">Signal</keyword>
<proteinExistence type="predicted"/>